<dbReference type="OrthoDB" id="2380125at2"/>
<protein>
    <submittedName>
        <fullName evidence="2">Glyoxalase/bleomycin resistance/dioxygenase family protein</fullName>
    </submittedName>
</protein>
<dbReference type="RefSeq" id="WP_161700254.1">
    <property type="nucleotide sequence ID" value="NZ_JAAAMU010000009.1"/>
</dbReference>
<reference evidence="2 3" key="1">
    <citation type="submission" date="2020-01" db="EMBL/GenBank/DDBJ databases">
        <title>Paenibacillus soybeanensis sp. nov. isolated from the nodules of soybean (Glycine max(L.) Merr).</title>
        <authorList>
            <person name="Wang H."/>
        </authorList>
    </citation>
    <scope>NUCLEOTIDE SEQUENCE [LARGE SCALE GENOMIC DNA]</scope>
    <source>
        <strain evidence="2 3">DSM 23054</strain>
    </source>
</reference>
<dbReference type="GO" id="GO:0051213">
    <property type="term" value="F:dioxygenase activity"/>
    <property type="evidence" value="ECO:0007669"/>
    <property type="project" value="UniProtKB-KW"/>
</dbReference>
<evidence type="ECO:0000259" key="1">
    <source>
        <dbReference type="PROSITE" id="PS51819"/>
    </source>
</evidence>
<dbReference type="SUPFAM" id="SSF54593">
    <property type="entry name" value="Glyoxalase/Bleomycin resistance protein/Dihydroxybiphenyl dioxygenase"/>
    <property type="match status" value="1"/>
</dbReference>
<keyword evidence="2" id="KW-0223">Dioxygenase</keyword>
<keyword evidence="3" id="KW-1185">Reference proteome</keyword>
<dbReference type="Gene3D" id="3.10.180.10">
    <property type="entry name" value="2,3-Dihydroxybiphenyl 1,2-Dioxygenase, domain 1"/>
    <property type="match status" value="1"/>
</dbReference>
<gene>
    <name evidence="2" type="ORF">GT003_17845</name>
</gene>
<dbReference type="Proteomes" id="UP000558113">
    <property type="component" value="Unassembled WGS sequence"/>
</dbReference>
<dbReference type="InterPro" id="IPR029068">
    <property type="entry name" value="Glyas_Bleomycin-R_OHBP_Dase"/>
</dbReference>
<dbReference type="EMBL" id="JAAAMU010000009">
    <property type="protein sequence ID" value="NBC70866.1"/>
    <property type="molecule type" value="Genomic_DNA"/>
</dbReference>
<dbReference type="InterPro" id="IPR037523">
    <property type="entry name" value="VOC_core"/>
</dbReference>
<dbReference type="AlphaFoldDB" id="A0A7X4YSL3"/>
<proteinExistence type="predicted"/>
<evidence type="ECO:0000313" key="2">
    <source>
        <dbReference type="EMBL" id="NBC70866.1"/>
    </source>
</evidence>
<accession>A0A7X4YSL3</accession>
<comment type="caution">
    <text evidence="2">The sequence shown here is derived from an EMBL/GenBank/DDBJ whole genome shotgun (WGS) entry which is preliminary data.</text>
</comment>
<feature type="domain" description="VOC" evidence="1">
    <location>
        <begin position="1"/>
        <end position="118"/>
    </location>
</feature>
<name>A0A7X4YSL3_9BACL</name>
<dbReference type="PROSITE" id="PS51819">
    <property type="entry name" value="VOC"/>
    <property type="match status" value="1"/>
</dbReference>
<organism evidence="2 3">
    <name type="scientific">Paenibacillus sacheonensis</name>
    <dbReference type="NCBI Taxonomy" id="742054"/>
    <lineage>
        <taxon>Bacteria</taxon>
        <taxon>Bacillati</taxon>
        <taxon>Bacillota</taxon>
        <taxon>Bacilli</taxon>
        <taxon>Bacillales</taxon>
        <taxon>Paenibacillaceae</taxon>
        <taxon>Paenibacillus</taxon>
    </lineage>
</organism>
<sequence length="265" mass="29800">MITHFADLRLKTVSIQGVKQFYGGMLGLQAIDESDDTIRYRLTERCTLTFEEAALPLSPAHFAFEVPYSAFDDSVRFLRQRGIPLLQWPDGQEETTFENGRSVYFRDGDGNLLELIAHSYIRSDVVQPFGPLRILYLREAGMPADDVVSFREWLKRTLGLQTRDESDTFNFVIGGTAHVIATSTKRRWIPIALQALPPNLHVVFGAAGMAYMEDVRSALGRQGIPYSTSGDKNMSDTLHFSAYGYRFTLALAAPHPAMEESDEHD</sequence>
<evidence type="ECO:0000313" key="3">
    <source>
        <dbReference type="Proteomes" id="UP000558113"/>
    </source>
</evidence>
<keyword evidence="2" id="KW-0560">Oxidoreductase</keyword>